<organism evidence="2 3">
    <name type="scientific">Tenggerimyces flavus</name>
    <dbReference type="NCBI Taxonomy" id="1708749"/>
    <lineage>
        <taxon>Bacteria</taxon>
        <taxon>Bacillati</taxon>
        <taxon>Actinomycetota</taxon>
        <taxon>Actinomycetes</taxon>
        <taxon>Propionibacteriales</taxon>
        <taxon>Nocardioidaceae</taxon>
        <taxon>Tenggerimyces</taxon>
    </lineage>
</organism>
<evidence type="ECO:0000259" key="1">
    <source>
        <dbReference type="Pfam" id="PF01168"/>
    </source>
</evidence>
<dbReference type="SUPFAM" id="SSF51419">
    <property type="entry name" value="PLP-binding barrel"/>
    <property type="match status" value="1"/>
</dbReference>
<feature type="domain" description="Alanine racemase N-terminal" evidence="1">
    <location>
        <begin position="23"/>
        <end position="244"/>
    </location>
</feature>
<dbReference type="CDD" id="cd06813">
    <property type="entry name" value="PLPDE_III_DSD_D-TA_like_2"/>
    <property type="match status" value="1"/>
</dbReference>
<dbReference type="InterPro" id="IPR029066">
    <property type="entry name" value="PLP-binding_barrel"/>
</dbReference>
<evidence type="ECO:0000313" key="3">
    <source>
        <dbReference type="Proteomes" id="UP001595699"/>
    </source>
</evidence>
<dbReference type="InterPro" id="IPR051466">
    <property type="entry name" value="D-amino_acid_metab_enzyme"/>
</dbReference>
<reference evidence="3" key="1">
    <citation type="journal article" date="2019" name="Int. J. Syst. Evol. Microbiol.">
        <title>The Global Catalogue of Microorganisms (GCM) 10K type strain sequencing project: providing services to taxonomists for standard genome sequencing and annotation.</title>
        <authorList>
            <consortium name="The Broad Institute Genomics Platform"/>
            <consortium name="The Broad Institute Genome Sequencing Center for Infectious Disease"/>
            <person name="Wu L."/>
            <person name="Ma J."/>
        </authorList>
    </citation>
    <scope>NUCLEOTIDE SEQUENCE [LARGE SCALE GENOMIC DNA]</scope>
    <source>
        <strain evidence="3">CGMCC 4.7241</strain>
    </source>
</reference>
<dbReference type="RefSeq" id="WP_205114169.1">
    <property type="nucleotide sequence ID" value="NZ_JAFBCM010000001.1"/>
</dbReference>
<proteinExistence type="predicted"/>
<name>A0ABV7YC18_9ACTN</name>
<dbReference type="Pfam" id="PF01168">
    <property type="entry name" value="Ala_racemase_N"/>
    <property type="match status" value="1"/>
</dbReference>
<dbReference type="EMBL" id="JBHRZH010000009">
    <property type="protein sequence ID" value="MFC3761619.1"/>
    <property type="molecule type" value="Genomic_DNA"/>
</dbReference>
<keyword evidence="3" id="KW-1185">Reference proteome</keyword>
<sequence length="388" mass="41368">MTDDLRKAYDFATADLDPPFAVIDVDAFFANAADLVHRANGTPIRLASKSVRVRALLDEVLARPGFRGVMGFSLAEAIWLVRHGIDDVLIGYPTVDRSALLELAADEDLASRITLMIDDVAHLDFVASVLGSDHPVLRVCVDIDTSWQPFGLHIGARRSPIRTPDQAVALARAVVGRPGFKLVGLMTYEAQIAGLPDLNPVVRWMKSRSAAEIASRRAEVVAAVQAVMPLEFVNAGGTGSLETSGAGREVTELTAGSGLFAPALFDGYRSFHPRPAAAFALPVVRRPGPRVATLFSGGYAASGPAGRSRLPSPYLPAGLVTTVSEGAGEVQTPVRGVVADELRVGDRVWMRHAKAGEMCERFDVVHLVSGDQLVATVPTYRGEGHTFG</sequence>
<accession>A0ABV7YC18</accession>
<gene>
    <name evidence="2" type="ORF">ACFOUW_12300</name>
</gene>
<dbReference type="PANTHER" id="PTHR28004:SF2">
    <property type="entry name" value="D-SERINE DEHYDRATASE"/>
    <property type="match status" value="1"/>
</dbReference>
<dbReference type="InterPro" id="IPR001608">
    <property type="entry name" value="Ala_racemase_N"/>
</dbReference>
<dbReference type="Gene3D" id="3.20.20.10">
    <property type="entry name" value="Alanine racemase"/>
    <property type="match status" value="1"/>
</dbReference>
<dbReference type="PANTHER" id="PTHR28004">
    <property type="entry name" value="ZGC:162816-RELATED"/>
    <property type="match status" value="1"/>
</dbReference>
<comment type="caution">
    <text evidence="2">The sequence shown here is derived from an EMBL/GenBank/DDBJ whole genome shotgun (WGS) entry which is preliminary data.</text>
</comment>
<protein>
    <submittedName>
        <fullName evidence="2">Amino acid deaminase/aldolase</fullName>
    </submittedName>
</protein>
<dbReference type="Proteomes" id="UP001595699">
    <property type="component" value="Unassembled WGS sequence"/>
</dbReference>
<evidence type="ECO:0000313" key="2">
    <source>
        <dbReference type="EMBL" id="MFC3761619.1"/>
    </source>
</evidence>